<dbReference type="Proteomes" id="UP000308707">
    <property type="component" value="Unassembled WGS sequence"/>
</dbReference>
<evidence type="ECO:0000256" key="5">
    <source>
        <dbReference type="ARBA" id="ARBA00022842"/>
    </source>
</evidence>
<dbReference type="GO" id="GO:0016779">
    <property type="term" value="F:nucleotidyltransferase activity"/>
    <property type="evidence" value="ECO:0007669"/>
    <property type="project" value="UniProtKB-KW"/>
</dbReference>
<evidence type="ECO:0000256" key="1">
    <source>
        <dbReference type="ARBA" id="ARBA00022490"/>
    </source>
</evidence>
<evidence type="ECO:0000256" key="2">
    <source>
        <dbReference type="ARBA" id="ARBA00022679"/>
    </source>
</evidence>
<keyword evidence="10" id="KW-1185">Reference proteome</keyword>
<evidence type="ECO:0000256" key="4">
    <source>
        <dbReference type="ARBA" id="ARBA00022741"/>
    </source>
</evidence>
<dbReference type="EMBL" id="SZUA01000001">
    <property type="protein sequence ID" value="TKR33327.1"/>
    <property type="molecule type" value="Genomic_DNA"/>
</dbReference>
<dbReference type="OrthoDB" id="9788394at2"/>
<keyword evidence="5" id="KW-0460">Magnesium</keyword>
<feature type="domain" description="MobA-like NTP transferase" evidence="8">
    <location>
        <begin position="11"/>
        <end position="151"/>
    </location>
</feature>
<evidence type="ECO:0000313" key="10">
    <source>
        <dbReference type="Proteomes" id="UP000308707"/>
    </source>
</evidence>
<dbReference type="PANTHER" id="PTHR19136:SF81">
    <property type="entry name" value="MOLYBDENUM COFACTOR GUANYLYLTRANSFERASE"/>
    <property type="match status" value="1"/>
</dbReference>
<keyword evidence="2 9" id="KW-0808">Transferase</keyword>
<gene>
    <name evidence="9" type="ORF">FCE95_03195</name>
</gene>
<comment type="caution">
    <text evidence="9">The sequence shown here is derived from an EMBL/GenBank/DDBJ whole genome shotgun (WGS) entry which is preliminary data.</text>
</comment>
<dbReference type="PANTHER" id="PTHR19136">
    <property type="entry name" value="MOLYBDENUM COFACTOR GUANYLYLTRANSFERASE"/>
    <property type="match status" value="1"/>
</dbReference>
<keyword evidence="9" id="KW-0548">Nucleotidyltransferase</keyword>
<dbReference type="RefSeq" id="WP_137265536.1">
    <property type="nucleotide sequence ID" value="NZ_SZUA01000001.1"/>
</dbReference>
<dbReference type="Pfam" id="PF12804">
    <property type="entry name" value="NTP_transf_3"/>
    <property type="match status" value="1"/>
</dbReference>
<dbReference type="Gene3D" id="3.90.550.10">
    <property type="entry name" value="Spore Coat Polysaccharide Biosynthesis Protein SpsA, Chain A"/>
    <property type="match status" value="1"/>
</dbReference>
<keyword evidence="3" id="KW-0479">Metal-binding</keyword>
<evidence type="ECO:0000256" key="7">
    <source>
        <dbReference type="ARBA" id="ARBA00023150"/>
    </source>
</evidence>
<keyword evidence="1" id="KW-0963">Cytoplasm</keyword>
<evidence type="ECO:0000256" key="3">
    <source>
        <dbReference type="ARBA" id="ARBA00022723"/>
    </source>
</evidence>
<dbReference type="GO" id="GO:0046872">
    <property type="term" value="F:metal ion binding"/>
    <property type="evidence" value="ECO:0007669"/>
    <property type="project" value="UniProtKB-KW"/>
</dbReference>
<evidence type="ECO:0000313" key="9">
    <source>
        <dbReference type="EMBL" id="TKR33327.1"/>
    </source>
</evidence>
<reference evidence="9 10" key="1">
    <citation type="submission" date="2019-04" db="EMBL/GenBank/DDBJ databases">
        <title>Reference strain of H23.</title>
        <authorList>
            <person name="Luo X."/>
        </authorList>
    </citation>
    <scope>NUCLEOTIDE SEQUENCE [LARGE SCALE GENOMIC DNA]</scope>
    <source>
        <strain evidence="9 10">H23</strain>
    </source>
</reference>
<accession>A0A4U5JYK4</accession>
<dbReference type="CDD" id="cd02503">
    <property type="entry name" value="MobA"/>
    <property type="match status" value="1"/>
</dbReference>
<dbReference type="GO" id="GO:0005525">
    <property type="term" value="F:GTP binding"/>
    <property type="evidence" value="ECO:0007669"/>
    <property type="project" value="UniProtKB-KW"/>
</dbReference>
<evidence type="ECO:0000259" key="8">
    <source>
        <dbReference type="Pfam" id="PF12804"/>
    </source>
</evidence>
<dbReference type="SUPFAM" id="SSF53448">
    <property type="entry name" value="Nucleotide-diphospho-sugar transferases"/>
    <property type="match status" value="1"/>
</dbReference>
<dbReference type="InterPro" id="IPR013482">
    <property type="entry name" value="Molybde_CF_guanTrfase"/>
</dbReference>
<sequence length="190" mass="19687">MIASDVTLGLIAGGLATRLGGIDKAWLSRDGEPQVRRLIRIFADRVGSVLISANRGASRYSDIGLRTVPDRVLGIGPLGGLDALAQACASPWLLTLPVDTVSAEGSLLPPLAAAGDRGAYARDDDGIQPLIALWPAAALRDAAARAVDADEYAIHALQTRLNMACVAFPGVRFGNLNTPDDLAAAGIDPP</sequence>
<organism evidence="9 10">
    <name type="scientific">Luteimonas gilva</name>
    <dbReference type="NCBI Taxonomy" id="2572684"/>
    <lineage>
        <taxon>Bacteria</taxon>
        <taxon>Pseudomonadati</taxon>
        <taxon>Pseudomonadota</taxon>
        <taxon>Gammaproteobacteria</taxon>
        <taxon>Lysobacterales</taxon>
        <taxon>Lysobacteraceae</taxon>
        <taxon>Luteimonas</taxon>
    </lineage>
</organism>
<keyword evidence="6" id="KW-0342">GTP-binding</keyword>
<name>A0A4U5JYK4_9GAMM</name>
<protein>
    <submittedName>
        <fullName evidence="9">Molybdenum cofactor guanylyltransferase</fullName>
    </submittedName>
</protein>
<dbReference type="GO" id="GO:1902758">
    <property type="term" value="P:bis(molybdopterin guanine dinucleotide)molybdenum biosynthetic process"/>
    <property type="evidence" value="ECO:0007669"/>
    <property type="project" value="TreeGrafter"/>
</dbReference>
<dbReference type="InterPro" id="IPR029044">
    <property type="entry name" value="Nucleotide-diphossugar_trans"/>
</dbReference>
<keyword evidence="4" id="KW-0547">Nucleotide-binding</keyword>
<evidence type="ECO:0000256" key="6">
    <source>
        <dbReference type="ARBA" id="ARBA00023134"/>
    </source>
</evidence>
<dbReference type="InterPro" id="IPR025877">
    <property type="entry name" value="MobA-like_NTP_Trfase"/>
</dbReference>
<dbReference type="AlphaFoldDB" id="A0A4U5JYK4"/>
<proteinExistence type="predicted"/>
<keyword evidence="7" id="KW-0501">Molybdenum cofactor biosynthesis</keyword>